<evidence type="ECO:0000256" key="3">
    <source>
        <dbReference type="ARBA" id="ARBA00023163"/>
    </source>
</evidence>
<dbReference type="PANTHER" id="PTHR42756:SF1">
    <property type="entry name" value="TRANSCRIPTIONAL REPRESSOR OF EMRAB OPERON"/>
    <property type="match status" value="1"/>
</dbReference>
<feature type="domain" description="HTH marR-type" evidence="5">
    <location>
        <begin position="1"/>
        <end position="138"/>
    </location>
</feature>
<dbReference type="AlphaFoldDB" id="A0A172Q6W6"/>
<feature type="coiled-coil region" evidence="4">
    <location>
        <begin position="1"/>
        <end position="28"/>
    </location>
</feature>
<evidence type="ECO:0000259" key="5">
    <source>
        <dbReference type="PROSITE" id="PS50995"/>
    </source>
</evidence>
<name>A0A172Q6W6_9STRE</name>
<dbReference type="SUPFAM" id="SSF46785">
    <property type="entry name" value="Winged helix' DNA-binding domain"/>
    <property type="match status" value="1"/>
</dbReference>
<dbReference type="Pfam" id="PF12802">
    <property type="entry name" value="MarR_2"/>
    <property type="match status" value="1"/>
</dbReference>
<dbReference type="InterPro" id="IPR000835">
    <property type="entry name" value="HTH_MarR-typ"/>
</dbReference>
<dbReference type="PANTHER" id="PTHR42756">
    <property type="entry name" value="TRANSCRIPTIONAL REGULATOR, MARR"/>
    <property type="match status" value="1"/>
</dbReference>
<reference evidence="7" key="2">
    <citation type="submission" date="2016-03" db="EMBL/GenBank/DDBJ databases">
        <title>Streptococcus antelopensis sp. nov., isolated from the feces of the Tibetan antelope (Pantholops hodgsonii) in Hoh Xil National Nature Reserve, Qinghai, China.</title>
        <authorList>
            <person name="Bai X."/>
        </authorList>
    </citation>
    <scope>NUCLEOTIDE SEQUENCE [LARGE SCALE GENOMIC DNA]</scope>
    <source>
        <strain evidence="7">TA 26</strain>
    </source>
</reference>
<keyword evidence="2" id="KW-0238">DNA-binding</keyword>
<proteinExistence type="predicted"/>
<keyword evidence="1" id="KW-0805">Transcription regulation</keyword>
<gene>
    <name evidence="6" type="ORF">A0O21_03680</name>
</gene>
<evidence type="ECO:0000256" key="4">
    <source>
        <dbReference type="SAM" id="Coils"/>
    </source>
</evidence>
<keyword evidence="7" id="KW-1185">Reference proteome</keyword>
<dbReference type="GO" id="GO:0003677">
    <property type="term" value="F:DNA binding"/>
    <property type="evidence" value="ECO:0007669"/>
    <property type="project" value="UniProtKB-KW"/>
</dbReference>
<dbReference type="EMBL" id="CP014699">
    <property type="protein sequence ID" value="AND79190.1"/>
    <property type="molecule type" value="Genomic_DNA"/>
</dbReference>
<dbReference type="PROSITE" id="PS50995">
    <property type="entry name" value="HTH_MARR_2"/>
    <property type="match status" value="1"/>
</dbReference>
<dbReference type="KEGG" id="spat:A0O21_03680"/>
<organism evidence="6 7">
    <name type="scientific">Streptococcus pantholopis</name>
    <dbReference type="NCBI Taxonomy" id="1811193"/>
    <lineage>
        <taxon>Bacteria</taxon>
        <taxon>Bacillati</taxon>
        <taxon>Bacillota</taxon>
        <taxon>Bacilli</taxon>
        <taxon>Lactobacillales</taxon>
        <taxon>Streptococcaceae</taxon>
        <taxon>Streptococcus</taxon>
    </lineage>
</organism>
<keyword evidence="3" id="KW-0804">Transcription</keyword>
<protein>
    <submittedName>
        <fullName evidence="6">MarR family transcriptional regulator</fullName>
    </submittedName>
</protein>
<dbReference type="GO" id="GO:0003700">
    <property type="term" value="F:DNA-binding transcription factor activity"/>
    <property type="evidence" value="ECO:0007669"/>
    <property type="project" value="InterPro"/>
</dbReference>
<evidence type="ECO:0000256" key="1">
    <source>
        <dbReference type="ARBA" id="ARBA00023015"/>
    </source>
</evidence>
<dbReference type="STRING" id="1811193.A0O21_03680"/>
<evidence type="ECO:0000256" key="2">
    <source>
        <dbReference type="ARBA" id="ARBA00023125"/>
    </source>
</evidence>
<dbReference type="PROSITE" id="PS01117">
    <property type="entry name" value="HTH_MARR_1"/>
    <property type="match status" value="1"/>
</dbReference>
<sequence length="148" mass="17223">MVEAIADLKNLVNQIEQLADELAKKNGIEHLAGPQGHVLLYLGKHQNDEIFIKDIEKFLKISKSVCSNLIKRMEKNGFITATLSQTDKRRKRIALTDAGRLKLKPLEQFHQDMRDYLFKDIAFEDFQTIKKVSRQLQTNIEHYKEKDV</sequence>
<dbReference type="Proteomes" id="UP000077317">
    <property type="component" value="Chromosome"/>
</dbReference>
<dbReference type="InterPro" id="IPR023187">
    <property type="entry name" value="Tscrpt_reg_MarR-type_CS"/>
</dbReference>
<dbReference type="RefSeq" id="WP_067061457.1">
    <property type="nucleotide sequence ID" value="NZ_CP014699.1"/>
</dbReference>
<dbReference type="OrthoDB" id="384891at2"/>
<evidence type="ECO:0000313" key="6">
    <source>
        <dbReference type="EMBL" id="AND79190.1"/>
    </source>
</evidence>
<dbReference type="Gene3D" id="1.10.10.10">
    <property type="entry name" value="Winged helix-like DNA-binding domain superfamily/Winged helix DNA-binding domain"/>
    <property type="match status" value="1"/>
</dbReference>
<accession>A0A172Q6W6</accession>
<reference evidence="6 7" key="1">
    <citation type="journal article" date="2016" name="Int. J. Syst. Evol. Microbiol.">
        <title>Streptococcuspantholopis sp. nov., isolated from faeces of the Tibetan antelope (Pantholops hodgsonii).</title>
        <authorList>
            <person name="Bai X."/>
            <person name="Xiong Y."/>
            <person name="Lu S."/>
            <person name="Jin D."/>
            <person name="Lai X."/>
            <person name="Yang J."/>
            <person name="Niu L."/>
            <person name="Hu S."/>
            <person name="Meng X."/>
            <person name="Pu J."/>
            <person name="Ye C."/>
            <person name="Xu J."/>
        </authorList>
    </citation>
    <scope>NUCLEOTIDE SEQUENCE [LARGE SCALE GENOMIC DNA]</scope>
    <source>
        <strain evidence="6 7">TA 26</strain>
    </source>
</reference>
<evidence type="ECO:0000313" key="7">
    <source>
        <dbReference type="Proteomes" id="UP000077317"/>
    </source>
</evidence>
<dbReference type="InterPro" id="IPR036390">
    <property type="entry name" value="WH_DNA-bd_sf"/>
</dbReference>
<dbReference type="SMART" id="SM00347">
    <property type="entry name" value="HTH_MARR"/>
    <property type="match status" value="1"/>
</dbReference>
<dbReference type="InterPro" id="IPR036388">
    <property type="entry name" value="WH-like_DNA-bd_sf"/>
</dbReference>
<keyword evidence="4" id="KW-0175">Coiled coil</keyword>